<dbReference type="Pfam" id="PF00589">
    <property type="entry name" value="Phage_integrase"/>
    <property type="match status" value="1"/>
</dbReference>
<dbReference type="SUPFAM" id="SSF56349">
    <property type="entry name" value="DNA breaking-rejoining enzymes"/>
    <property type="match status" value="1"/>
</dbReference>
<dbReference type="EMBL" id="PDJC01000001">
    <property type="protein sequence ID" value="PFG16262.1"/>
    <property type="molecule type" value="Genomic_DNA"/>
</dbReference>
<dbReference type="InterPro" id="IPR011010">
    <property type="entry name" value="DNA_brk_join_enz"/>
</dbReference>
<dbReference type="Gene3D" id="1.10.443.10">
    <property type="entry name" value="Intergrase catalytic core"/>
    <property type="match status" value="1"/>
</dbReference>
<dbReference type="Pfam" id="PF02899">
    <property type="entry name" value="Phage_int_SAM_1"/>
    <property type="match status" value="1"/>
</dbReference>
<keyword evidence="9" id="KW-1185">Reference proteome</keyword>
<gene>
    <name evidence="8" type="ORF">ATK74_0796</name>
</gene>
<comment type="caution">
    <text evidence="8">The sequence shown here is derived from an EMBL/GenBank/DDBJ whole genome shotgun (WGS) entry which is preliminary data.</text>
</comment>
<evidence type="ECO:0000256" key="3">
    <source>
        <dbReference type="ARBA" id="ARBA00023125"/>
    </source>
</evidence>
<keyword evidence="2" id="KW-0229">DNA integration</keyword>
<dbReference type="InterPro" id="IPR010998">
    <property type="entry name" value="Integrase_recombinase_N"/>
</dbReference>
<evidence type="ECO:0000313" key="8">
    <source>
        <dbReference type="EMBL" id="PFG16262.1"/>
    </source>
</evidence>
<dbReference type="InterPro" id="IPR050090">
    <property type="entry name" value="Tyrosine_recombinase_XerCD"/>
</dbReference>
<dbReference type="AlphaFoldDB" id="A0A2A9CRM5"/>
<keyword evidence="4" id="KW-0233">DNA recombination</keyword>
<dbReference type="InterPro" id="IPR013762">
    <property type="entry name" value="Integrase-like_cat_sf"/>
</dbReference>
<dbReference type="PANTHER" id="PTHR30349:SF64">
    <property type="entry name" value="PROPHAGE INTEGRASE INTD-RELATED"/>
    <property type="match status" value="1"/>
</dbReference>
<reference evidence="8 9" key="1">
    <citation type="submission" date="2017-10" db="EMBL/GenBank/DDBJ databases">
        <title>Sequencing the genomes of 1000 actinobacteria strains.</title>
        <authorList>
            <person name="Klenk H.-P."/>
        </authorList>
    </citation>
    <scope>NUCLEOTIDE SEQUENCE [LARGE SCALE GENOMIC DNA]</scope>
    <source>
        <strain evidence="8 9">DSM 15597</strain>
    </source>
</reference>
<dbReference type="PROSITE" id="PS51898">
    <property type="entry name" value="TYR_RECOMBINASE"/>
    <property type="match status" value="1"/>
</dbReference>
<evidence type="ECO:0000256" key="1">
    <source>
        <dbReference type="ARBA" id="ARBA00008857"/>
    </source>
</evidence>
<comment type="similarity">
    <text evidence="1">Belongs to the 'phage' integrase family.</text>
</comment>
<dbReference type="InterPro" id="IPR004107">
    <property type="entry name" value="Integrase_SAM-like_N"/>
</dbReference>
<evidence type="ECO:0000259" key="7">
    <source>
        <dbReference type="PROSITE" id="PS51900"/>
    </source>
</evidence>
<dbReference type="PANTHER" id="PTHR30349">
    <property type="entry name" value="PHAGE INTEGRASE-RELATED"/>
    <property type="match status" value="1"/>
</dbReference>
<name>A0A2A9CRM5_9ACTN</name>
<keyword evidence="3 5" id="KW-0238">DNA-binding</keyword>
<feature type="domain" description="Core-binding (CB)" evidence="7">
    <location>
        <begin position="1"/>
        <end position="78"/>
    </location>
</feature>
<proteinExistence type="inferred from homology"/>
<dbReference type="RefSeq" id="WP_169923723.1">
    <property type="nucleotide sequence ID" value="NZ_PDJC01000001.1"/>
</dbReference>
<dbReference type="InterPro" id="IPR002104">
    <property type="entry name" value="Integrase_catalytic"/>
</dbReference>
<protein>
    <submittedName>
        <fullName evidence="8">Site-specific recombinase XerD</fullName>
    </submittedName>
</protein>
<sequence length="266" mass="29514">MTPHTLIGDWRTWLVASNLSKNTIRLRCYQLRRFAEEHPDLLAVTTADLVAWLGRPGWDQETRRSQRSALRGFYQWAHAAGLVDADPSGTLPRIKQSGKRRAPAPQWAVEAGLKAEDDRVPLMVLLGYRQGLRAGEIAQVNTETDLIEDLNGWSLVVHGKGGKDRIMPLHPEVAAAILARPRGWLFPGQTDGHLSSGHVTVLVSRALPGKWTAHPLRHRFGTDAWARTHNLLGVMELLGHATPETTARYVHQDSDVLRQIVEAAAA</sequence>
<evidence type="ECO:0000259" key="6">
    <source>
        <dbReference type="PROSITE" id="PS51898"/>
    </source>
</evidence>
<evidence type="ECO:0000256" key="5">
    <source>
        <dbReference type="PROSITE-ProRule" id="PRU01248"/>
    </source>
</evidence>
<dbReference type="PROSITE" id="PS51900">
    <property type="entry name" value="CB"/>
    <property type="match status" value="1"/>
</dbReference>
<evidence type="ECO:0000313" key="9">
    <source>
        <dbReference type="Proteomes" id="UP000226079"/>
    </source>
</evidence>
<feature type="domain" description="Tyr recombinase" evidence="6">
    <location>
        <begin position="98"/>
        <end position="262"/>
    </location>
</feature>
<dbReference type="InterPro" id="IPR044068">
    <property type="entry name" value="CB"/>
</dbReference>
<evidence type="ECO:0000256" key="4">
    <source>
        <dbReference type="ARBA" id="ARBA00023172"/>
    </source>
</evidence>
<organism evidence="8 9">
    <name type="scientific">Propionicimonas paludicola</name>
    <dbReference type="NCBI Taxonomy" id="185243"/>
    <lineage>
        <taxon>Bacteria</taxon>
        <taxon>Bacillati</taxon>
        <taxon>Actinomycetota</taxon>
        <taxon>Actinomycetes</taxon>
        <taxon>Propionibacteriales</taxon>
        <taxon>Nocardioidaceae</taxon>
        <taxon>Propionicimonas</taxon>
    </lineage>
</organism>
<dbReference type="GO" id="GO:0006310">
    <property type="term" value="P:DNA recombination"/>
    <property type="evidence" value="ECO:0007669"/>
    <property type="project" value="UniProtKB-KW"/>
</dbReference>
<dbReference type="GO" id="GO:0015074">
    <property type="term" value="P:DNA integration"/>
    <property type="evidence" value="ECO:0007669"/>
    <property type="project" value="UniProtKB-KW"/>
</dbReference>
<dbReference type="GO" id="GO:0003677">
    <property type="term" value="F:DNA binding"/>
    <property type="evidence" value="ECO:0007669"/>
    <property type="project" value="UniProtKB-UniRule"/>
</dbReference>
<accession>A0A2A9CRM5</accession>
<dbReference type="Proteomes" id="UP000226079">
    <property type="component" value="Unassembled WGS sequence"/>
</dbReference>
<dbReference type="Gene3D" id="1.10.150.130">
    <property type="match status" value="1"/>
</dbReference>
<evidence type="ECO:0000256" key="2">
    <source>
        <dbReference type="ARBA" id="ARBA00022908"/>
    </source>
</evidence>